<keyword evidence="5" id="KW-1185">Reference proteome</keyword>
<proteinExistence type="predicted"/>
<protein>
    <recommendedName>
        <fullName evidence="3">CCHC-type domain-containing protein</fullName>
    </recommendedName>
</protein>
<comment type="caution">
    <text evidence="4">The sequence shown here is derived from an EMBL/GenBank/DDBJ whole genome shotgun (WGS) entry which is preliminary data.</text>
</comment>
<dbReference type="OrthoDB" id="10458433at2759"/>
<dbReference type="AlphaFoldDB" id="A0A1Q9CBQ2"/>
<name>A0A1Q9CBQ2_SYMMI</name>
<dbReference type="PROSITE" id="PS50158">
    <property type="entry name" value="ZF_CCHC"/>
    <property type="match status" value="1"/>
</dbReference>
<organism evidence="4 5">
    <name type="scientific">Symbiodinium microadriaticum</name>
    <name type="common">Dinoflagellate</name>
    <name type="synonym">Zooxanthella microadriatica</name>
    <dbReference type="NCBI Taxonomy" id="2951"/>
    <lineage>
        <taxon>Eukaryota</taxon>
        <taxon>Sar</taxon>
        <taxon>Alveolata</taxon>
        <taxon>Dinophyceae</taxon>
        <taxon>Suessiales</taxon>
        <taxon>Symbiodiniaceae</taxon>
        <taxon>Symbiodinium</taxon>
    </lineage>
</organism>
<feature type="region of interest" description="Disordered" evidence="2">
    <location>
        <begin position="364"/>
        <end position="399"/>
    </location>
</feature>
<evidence type="ECO:0000313" key="5">
    <source>
        <dbReference type="Proteomes" id="UP000186817"/>
    </source>
</evidence>
<dbReference type="GO" id="GO:0003676">
    <property type="term" value="F:nucleic acid binding"/>
    <property type="evidence" value="ECO:0007669"/>
    <property type="project" value="InterPro"/>
</dbReference>
<dbReference type="EMBL" id="LSRX01001387">
    <property type="protein sequence ID" value="OLP80351.1"/>
    <property type="molecule type" value="Genomic_DNA"/>
</dbReference>
<dbReference type="GO" id="GO:0008270">
    <property type="term" value="F:zinc ion binding"/>
    <property type="evidence" value="ECO:0007669"/>
    <property type="project" value="UniProtKB-KW"/>
</dbReference>
<dbReference type="InterPro" id="IPR036875">
    <property type="entry name" value="Znf_CCHC_sf"/>
</dbReference>
<feature type="domain" description="CCHC-type" evidence="3">
    <location>
        <begin position="403"/>
        <end position="417"/>
    </location>
</feature>
<keyword evidence="1" id="KW-0862">Zinc</keyword>
<keyword evidence="1" id="KW-0479">Metal-binding</keyword>
<feature type="region of interest" description="Disordered" evidence="2">
    <location>
        <begin position="160"/>
        <end position="211"/>
    </location>
</feature>
<keyword evidence="1" id="KW-0863">Zinc-finger</keyword>
<reference evidence="4 5" key="1">
    <citation type="submission" date="2016-02" db="EMBL/GenBank/DDBJ databases">
        <title>Genome analysis of coral dinoflagellate symbionts highlights evolutionary adaptations to a symbiotic lifestyle.</title>
        <authorList>
            <person name="Aranda M."/>
            <person name="Li Y."/>
            <person name="Liew Y.J."/>
            <person name="Baumgarten S."/>
            <person name="Simakov O."/>
            <person name="Wilson M."/>
            <person name="Piel J."/>
            <person name="Ashoor H."/>
            <person name="Bougouffa S."/>
            <person name="Bajic V.B."/>
            <person name="Ryu T."/>
            <person name="Ravasi T."/>
            <person name="Bayer T."/>
            <person name="Micklem G."/>
            <person name="Kim H."/>
            <person name="Bhak J."/>
            <person name="Lajeunesse T.C."/>
            <person name="Voolstra C.R."/>
        </authorList>
    </citation>
    <scope>NUCLEOTIDE SEQUENCE [LARGE SCALE GENOMIC DNA]</scope>
    <source>
        <strain evidence="4 5">CCMP2467</strain>
    </source>
</reference>
<dbReference type="Proteomes" id="UP000186817">
    <property type="component" value="Unassembled WGS sequence"/>
</dbReference>
<dbReference type="SMART" id="SM00343">
    <property type="entry name" value="ZnF_C2HC"/>
    <property type="match status" value="1"/>
</dbReference>
<dbReference type="InterPro" id="IPR001878">
    <property type="entry name" value="Znf_CCHC"/>
</dbReference>
<evidence type="ECO:0000256" key="1">
    <source>
        <dbReference type="PROSITE-ProRule" id="PRU00047"/>
    </source>
</evidence>
<dbReference type="Gene3D" id="4.10.60.10">
    <property type="entry name" value="Zinc finger, CCHC-type"/>
    <property type="match status" value="1"/>
</dbReference>
<dbReference type="SUPFAM" id="SSF57756">
    <property type="entry name" value="Retrovirus zinc finger-like domains"/>
    <property type="match status" value="1"/>
</dbReference>
<dbReference type="Pfam" id="PF00098">
    <property type="entry name" value="zf-CCHC"/>
    <property type="match status" value="1"/>
</dbReference>
<feature type="region of interest" description="Disordered" evidence="2">
    <location>
        <begin position="790"/>
        <end position="830"/>
    </location>
</feature>
<feature type="region of interest" description="Disordered" evidence="2">
    <location>
        <begin position="296"/>
        <end position="328"/>
    </location>
</feature>
<evidence type="ECO:0000313" key="4">
    <source>
        <dbReference type="EMBL" id="OLP80351.1"/>
    </source>
</evidence>
<evidence type="ECO:0000256" key="2">
    <source>
        <dbReference type="SAM" id="MobiDB-lite"/>
    </source>
</evidence>
<accession>A0A1Q9CBQ2</accession>
<sequence length="830" mass="92586">MSTTDAGGPKAKIPTWDGASESFQAYQEAARLFEQTVEYKKRYLCGPQLQGALEGAAKRFVVGKPPAWLSFDGGVECLLDHLRQCLGRPQMPELTELLGKYFRGSKRRSGETMNEYISRKCEMYVRAQQAMGRVRPYHERQASSETSTWAGRWNRYEPQGRRFSTGSWPSTATEATEGEATEAPPVQAAAPTASDAGQTEDRQSDQGSATSWSWNDWHWSSSYWYDSSYGYRWNNWRPTTATNPPSLPDLVPEFIQAWLLLTDANLEASERNMILTAVQGDLTLQRVAQELRTQFPEGELRRREPARKHHGFWGEKPEESDEDEAPHSEVNFEAAEELNDEGLAMWTAAEGEVQSALATLHTAKRTLRSAREKQKQVRLNRQYYQGPGSRSGPSNKNDDHITCLRCGEVGHRAANCPASKPKEPSSGSKQMAPFVCYAEPQGVEEALHAEAESFDKATTAEAVRAGKAVVDCGATRSLGSVFALERVMELSKNVGSKVDLQNQPIFGLKAVLDFSDGTMVLRGKDSVRPAATTSCPQPEPFGTQVLTRALVVLYRENMSDLKKPQLVAALIAAGENPPKSWTTVELRCRLAEVTGEDMSKTSRQLGMTDESEYNQLMKEMRKAANKRKSELQRFVTDRLRLTNVESYTVARLEMVAVQRILEITNPHAKDPVGFGKHADKSYLEALQADAQYCAWVQQTAKGEICDPRLVRFAKWLDARTNAEMIPANRELKEVMAKPAMWTKGYPKAAAKATVPKVPLETESASSTGDHTSQLEAKMETMMNMMMQLQTEVSNIKDEKLPRKKGGKKGRGHEDETQELTEPIPQPDGEL</sequence>
<feature type="compositionally biased region" description="Basic residues" evidence="2">
    <location>
        <begin position="801"/>
        <end position="810"/>
    </location>
</feature>
<gene>
    <name evidence="4" type="ORF">AK812_SmicGene39253</name>
</gene>
<evidence type="ECO:0000259" key="3">
    <source>
        <dbReference type="PROSITE" id="PS50158"/>
    </source>
</evidence>